<feature type="signal peptide" evidence="1">
    <location>
        <begin position="1"/>
        <end position="19"/>
    </location>
</feature>
<dbReference type="InterPro" id="IPR014880">
    <property type="entry name" value="SoxZ_dom"/>
</dbReference>
<dbReference type="InterPro" id="IPR014756">
    <property type="entry name" value="Ig_E-set"/>
</dbReference>
<feature type="domain" description="Ig-like SoxY" evidence="3">
    <location>
        <begin position="39"/>
        <end position="149"/>
    </location>
</feature>
<keyword evidence="5" id="KW-1185">Reference proteome</keyword>
<dbReference type="AlphaFoldDB" id="A0A931MYR0"/>
<gene>
    <name evidence="4" type="ORF">I5731_04020</name>
</gene>
<dbReference type="InterPro" id="IPR038162">
    <property type="entry name" value="SoxY_sf"/>
</dbReference>
<dbReference type="Pfam" id="PF13501">
    <property type="entry name" value="SoxY"/>
    <property type="match status" value="1"/>
</dbReference>
<dbReference type="Gene3D" id="2.60.40.10">
    <property type="entry name" value="Immunoglobulins"/>
    <property type="match status" value="1"/>
</dbReference>
<accession>A0A931MYR0</accession>
<dbReference type="EMBL" id="JADZLT010000040">
    <property type="protein sequence ID" value="MBH0236981.1"/>
    <property type="molecule type" value="Genomic_DNA"/>
</dbReference>
<evidence type="ECO:0000259" key="2">
    <source>
        <dbReference type="Pfam" id="PF08770"/>
    </source>
</evidence>
<sequence>MAGAGALGLYLAVPAIASATDAAKTAMPPETESWTALKSDVFGDRPLLDGTGILDIGAPYRAEDAAIVPITLDFTLPPGDTRRIARITLVIDENPAPVAAVFTLGEAAGVSHIETRVRINAYSHVHAVAEASDGSLYVVARYVKAAGGCSAPAGKDQALARAEMGKMRFRSFAPAEATSGPEEAQLMIRHPNNSGLQKDQVTLNYIPAHFIDEVTISQGSDMILKMEGGISISEDPNFRFAYVPNGAETVSVSASDTDGNVFTAEWPRASSEG</sequence>
<organism evidence="4 5">
    <name type="scientific">Methylobrevis albus</name>
    <dbReference type="NCBI Taxonomy" id="2793297"/>
    <lineage>
        <taxon>Bacteria</taxon>
        <taxon>Pseudomonadati</taxon>
        <taxon>Pseudomonadota</taxon>
        <taxon>Alphaproteobacteria</taxon>
        <taxon>Hyphomicrobiales</taxon>
        <taxon>Pleomorphomonadaceae</taxon>
        <taxon>Methylobrevis</taxon>
    </lineage>
</organism>
<dbReference type="SUPFAM" id="SSF81296">
    <property type="entry name" value="E set domains"/>
    <property type="match status" value="1"/>
</dbReference>
<dbReference type="InterPro" id="IPR030831">
    <property type="entry name" value="Fuse-rel_SoxYZ"/>
</dbReference>
<name>A0A931MYR0_9HYPH</name>
<proteinExistence type="predicted"/>
<comment type="caution">
    <text evidence="4">The sequence shown here is derived from an EMBL/GenBank/DDBJ whole genome shotgun (WGS) entry which is preliminary data.</text>
</comment>
<dbReference type="InterPro" id="IPR032711">
    <property type="entry name" value="SoxY"/>
</dbReference>
<dbReference type="Proteomes" id="UP000631694">
    <property type="component" value="Unassembled WGS sequence"/>
</dbReference>
<evidence type="ECO:0000259" key="3">
    <source>
        <dbReference type="Pfam" id="PF13501"/>
    </source>
</evidence>
<feature type="domain" description="Sulphur oxidation protein SoxZ" evidence="2">
    <location>
        <begin position="176"/>
        <end position="266"/>
    </location>
</feature>
<dbReference type="RefSeq" id="WP_197310166.1">
    <property type="nucleotide sequence ID" value="NZ_JADZLT010000040.1"/>
</dbReference>
<evidence type="ECO:0000313" key="5">
    <source>
        <dbReference type="Proteomes" id="UP000631694"/>
    </source>
</evidence>
<protein>
    <submittedName>
        <fullName evidence="4">Quinoprotein dehydrogenase-associated SoxYZ-like carrier</fullName>
    </submittedName>
</protein>
<dbReference type="NCBIfam" id="TIGR04557">
    <property type="entry name" value="fuse_rel_SoxYZ"/>
    <property type="match status" value="1"/>
</dbReference>
<keyword evidence="1" id="KW-0732">Signal</keyword>
<evidence type="ECO:0000256" key="1">
    <source>
        <dbReference type="SAM" id="SignalP"/>
    </source>
</evidence>
<dbReference type="Gene3D" id="2.60.40.2470">
    <property type="entry name" value="SoxY domain"/>
    <property type="match status" value="1"/>
</dbReference>
<evidence type="ECO:0000313" key="4">
    <source>
        <dbReference type="EMBL" id="MBH0236981.1"/>
    </source>
</evidence>
<reference evidence="4" key="1">
    <citation type="submission" date="2020-12" db="EMBL/GenBank/DDBJ databases">
        <title>Methylobrevis albus sp. nov., isolated from fresh water lack sediment.</title>
        <authorList>
            <person name="Zou Q."/>
        </authorList>
    </citation>
    <scope>NUCLEOTIDE SEQUENCE</scope>
    <source>
        <strain evidence="4">L22</strain>
    </source>
</reference>
<dbReference type="InterPro" id="IPR013783">
    <property type="entry name" value="Ig-like_fold"/>
</dbReference>
<dbReference type="Pfam" id="PF08770">
    <property type="entry name" value="SoxZ"/>
    <property type="match status" value="1"/>
</dbReference>
<feature type="chain" id="PRO_5037334472" evidence="1">
    <location>
        <begin position="20"/>
        <end position="273"/>
    </location>
</feature>